<dbReference type="Proteomes" id="UP000254331">
    <property type="component" value="Unassembled WGS sequence"/>
</dbReference>
<protein>
    <submittedName>
        <fullName evidence="1">Protein of uncharacterized function (DUF3343)</fullName>
    </submittedName>
</protein>
<accession>A0A379F541</accession>
<gene>
    <name evidence="1" type="ORF">NCTC10376_00317</name>
</gene>
<name>A0A379F541_PROVU</name>
<evidence type="ECO:0000313" key="1">
    <source>
        <dbReference type="EMBL" id="SUC14512.1"/>
    </source>
</evidence>
<organism evidence="1 2">
    <name type="scientific">Proteus vulgaris</name>
    <dbReference type="NCBI Taxonomy" id="585"/>
    <lineage>
        <taxon>Bacteria</taxon>
        <taxon>Pseudomonadati</taxon>
        <taxon>Pseudomonadota</taxon>
        <taxon>Gammaproteobacteria</taxon>
        <taxon>Enterobacterales</taxon>
        <taxon>Morganellaceae</taxon>
        <taxon>Proteus</taxon>
    </lineage>
</organism>
<dbReference type="GeneID" id="93394612"/>
<proteinExistence type="predicted"/>
<dbReference type="EMBL" id="UGTW01000001">
    <property type="protein sequence ID" value="SUC14512.1"/>
    <property type="molecule type" value="Genomic_DNA"/>
</dbReference>
<reference evidence="1 2" key="1">
    <citation type="submission" date="2018-06" db="EMBL/GenBank/DDBJ databases">
        <authorList>
            <consortium name="Pathogen Informatics"/>
            <person name="Doyle S."/>
        </authorList>
    </citation>
    <scope>NUCLEOTIDE SEQUENCE [LARGE SCALE GENOMIC DNA]</scope>
    <source>
        <strain evidence="1 2">NCTC10376</strain>
    </source>
</reference>
<sequence>MTHNYLFLFHEQYAVKKLHHQLQKDNFFSSVIDAPRKLSSECELAVSVYFSNNETYKYYINDNIRVVYKVDLDRFNVLWQDNN</sequence>
<dbReference type="RefSeq" id="WP_052038514.1">
    <property type="nucleotide sequence ID" value="NZ_CABMNT010000001.1"/>
</dbReference>
<dbReference type="AlphaFoldDB" id="A0A379F541"/>
<evidence type="ECO:0000313" key="2">
    <source>
        <dbReference type="Proteomes" id="UP000254331"/>
    </source>
</evidence>
<dbReference type="OrthoDB" id="6464147at2"/>